<proteinExistence type="predicted"/>
<accession>A0ABP9WPZ5</accession>
<sequence length="171" mass="19064">MLLRPAVFAVIALLPVLSSCGMLDESLTEAPMATLSVCDHQWLLQSLTVEGRQHRSRLLWQKLWRDRPYFTCDDLGYVRGSGGSNPYLGRFSLHRDGEQAGAKIVWSKVPAVSRMGGARNSSAMEQDYLRALTQTEILRVDGDVLILHSARDNTRLEFERAQAPLPAATKP</sequence>
<dbReference type="Gene3D" id="2.40.128.270">
    <property type="match status" value="1"/>
</dbReference>
<dbReference type="EMBL" id="BAABRT010000013">
    <property type="protein sequence ID" value="GAA5525274.1"/>
    <property type="molecule type" value="Genomic_DNA"/>
</dbReference>
<dbReference type="InterPro" id="IPR005184">
    <property type="entry name" value="DUF306_Meta_HslJ"/>
</dbReference>
<evidence type="ECO:0000313" key="3">
    <source>
        <dbReference type="Proteomes" id="UP001408594"/>
    </source>
</evidence>
<feature type="domain" description="DUF306" evidence="1">
    <location>
        <begin position="61"/>
        <end position="159"/>
    </location>
</feature>
<evidence type="ECO:0000259" key="1">
    <source>
        <dbReference type="Pfam" id="PF03724"/>
    </source>
</evidence>
<gene>
    <name evidence="2" type="ORF">Maes01_01839</name>
</gene>
<dbReference type="PROSITE" id="PS51257">
    <property type="entry name" value="PROKAR_LIPOPROTEIN"/>
    <property type="match status" value="1"/>
</dbReference>
<reference evidence="2 3" key="1">
    <citation type="submission" date="2024-02" db="EMBL/GenBank/DDBJ databases">
        <title>Microbulbifer aestuariivivens NBRC 112533.</title>
        <authorList>
            <person name="Ichikawa N."/>
            <person name="Katano-Makiyama Y."/>
            <person name="Hidaka K."/>
        </authorList>
    </citation>
    <scope>NUCLEOTIDE SEQUENCE [LARGE SCALE GENOMIC DNA]</scope>
    <source>
        <strain evidence="2 3">NBRC 112533</strain>
    </source>
</reference>
<name>A0ABP9WPZ5_9GAMM</name>
<dbReference type="InterPro" id="IPR038670">
    <property type="entry name" value="HslJ-like_sf"/>
</dbReference>
<evidence type="ECO:0000313" key="2">
    <source>
        <dbReference type="EMBL" id="GAA5525274.1"/>
    </source>
</evidence>
<keyword evidence="3" id="KW-1185">Reference proteome</keyword>
<dbReference type="Pfam" id="PF03724">
    <property type="entry name" value="META"/>
    <property type="match status" value="1"/>
</dbReference>
<comment type="caution">
    <text evidence="2">The sequence shown here is derived from an EMBL/GenBank/DDBJ whole genome shotgun (WGS) entry which is preliminary data.</text>
</comment>
<protein>
    <recommendedName>
        <fullName evidence="1">DUF306 domain-containing protein</fullName>
    </recommendedName>
</protein>
<organism evidence="2 3">
    <name type="scientific">Microbulbifer aestuariivivens</name>
    <dbReference type="NCBI Taxonomy" id="1908308"/>
    <lineage>
        <taxon>Bacteria</taxon>
        <taxon>Pseudomonadati</taxon>
        <taxon>Pseudomonadota</taxon>
        <taxon>Gammaproteobacteria</taxon>
        <taxon>Cellvibrionales</taxon>
        <taxon>Microbulbiferaceae</taxon>
        <taxon>Microbulbifer</taxon>
    </lineage>
</organism>
<dbReference type="Proteomes" id="UP001408594">
    <property type="component" value="Unassembled WGS sequence"/>
</dbReference>